<feature type="compositionally biased region" description="Basic and acidic residues" evidence="1">
    <location>
        <begin position="44"/>
        <end position="61"/>
    </location>
</feature>
<evidence type="ECO:0000256" key="1">
    <source>
        <dbReference type="SAM" id="MobiDB-lite"/>
    </source>
</evidence>
<keyword evidence="2" id="KW-0472">Membrane</keyword>
<feature type="transmembrane region" description="Helical" evidence="2">
    <location>
        <begin position="270"/>
        <end position="291"/>
    </location>
</feature>
<protein>
    <submittedName>
        <fullName evidence="3">Uncharacterized protein</fullName>
    </submittedName>
</protein>
<keyword evidence="2" id="KW-0812">Transmembrane</keyword>
<dbReference type="EMBL" id="CAJNNV010027509">
    <property type="protein sequence ID" value="CAE8620550.1"/>
    <property type="molecule type" value="Genomic_DNA"/>
</dbReference>
<keyword evidence="2" id="KW-1133">Transmembrane helix</keyword>
<sequence length="427" mass="45592">MAPSVLSPVKGHTAKAPPPPPPVDTDLVAEDAPLPPPTPPGDDEFNKKDLVADDDFMHEGLEGPPLGLGDMFDDEVTETPPPEHEEAPIVAGLDGPEAAIAQPSAIDEQPLPDDVEEEISVGSPDEPWQEPESPLVSAMNTFYRDEFRDTGGGLEGWQPGGSSSSGGGGQGLAAVLEAVAKRPAAPPPTPFLPHGLKTPKEAYALEERRASTPFQRAALEQLKEWDEEVEGRFSAKQALNLSRLLSARKHKPPEPKERSWAEVVTCSGAVGTWIALLALVMLVPLGVAGYLSRDMNIQEPGGALVRTVDGSPVAAASLQLERRFSELSELPEAELRQIRACSFVHRGSFHRLSVASMVRSAAGSVQLASADGSNLKLVGAEGSLALTFIRPFKGDEQVDLREPFNNQSAGCSFVVRRNAKSRSRPKL</sequence>
<keyword evidence="4" id="KW-1185">Reference proteome</keyword>
<evidence type="ECO:0000256" key="2">
    <source>
        <dbReference type="SAM" id="Phobius"/>
    </source>
</evidence>
<feature type="compositionally biased region" description="Gly residues" evidence="1">
    <location>
        <begin position="150"/>
        <end position="170"/>
    </location>
</feature>
<evidence type="ECO:0000313" key="3">
    <source>
        <dbReference type="EMBL" id="CAE8620550.1"/>
    </source>
</evidence>
<reference evidence="3" key="1">
    <citation type="submission" date="2021-02" db="EMBL/GenBank/DDBJ databases">
        <authorList>
            <person name="Dougan E. K."/>
            <person name="Rhodes N."/>
            <person name="Thang M."/>
            <person name="Chan C."/>
        </authorList>
    </citation>
    <scope>NUCLEOTIDE SEQUENCE</scope>
</reference>
<proteinExistence type="predicted"/>
<feature type="region of interest" description="Disordered" evidence="1">
    <location>
        <begin position="1"/>
        <end position="89"/>
    </location>
</feature>
<dbReference type="AlphaFoldDB" id="A0A813G6X6"/>
<organism evidence="3 4">
    <name type="scientific">Polarella glacialis</name>
    <name type="common">Dinoflagellate</name>
    <dbReference type="NCBI Taxonomy" id="89957"/>
    <lineage>
        <taxon>Eukaryota</taxon>
        <taxon>Sar</taxon>
        <taxon>Alveolata</taxon>
        <taxon>Dinophyceae</taxon>
        <taxon>Suessiales</taxon>
        <taxon>Suessiaceae</taxon>
        <taxon>Polarella</taxon>
    </lineage>
</organism>
<accession>A0A813G6X6</accession>
<name>A0A813G6X6_POLGL</name>
<gene>
    <name evidence="3" type="ORF">PGLA1383_LOCUS38105</name>
</gene>
<dbReference type="Proteomes" id="UP000654075">
    <property type="component" value="Unassembled WGS sequence"/>
</dbReference>
<feature type="region of interest" description="Disordered" evidence="1">
    <location>
        <begin position="147"/>
        <end position="170"/>
    </location>
</feature>
<evidence type="ECO:0000313" key="4">
    <source>
        <dbReference type="Proteomes" id="UP000654075"/>
    </source>
</evidence>
<comment type="caution">
    <text evidence="3">The sequence shown here is derived from an EMBL/GenBank/DDBJ whole genome shotgun (WGS) entry which is preliminary data.</text>
</comment>